<dbReference type="Gene3D" id="3.40.50.1820">
    <property type="entry name" value="alpha/beta hydrolase"/>
    <property type="match status" value="1"/>
</dbReference>
<evidence type="ECO:0000259" key="2">
    <source>
        <dbReference type="Pfam" id="PF12697"/>
    </source>
</evidence>
<keyword evidence="4" id="KW-1185">Reference proteome</keyword>
<feature type="domain" description="AB hydrolase-1" evidence="2">
    <location>
        <begin position="377"/>
        <end position="602"/>
    </location>
</feature>
<name>A0A7W5C907_9BACL</name>
<reference evidence="3 4" key="1">
    <citation type="submission" date="2020-08" db="EMBL/GenBank/DDBJ databases">
        <title>Genomic Encyclopedia of Type Strains, Phase III (KMG-III): the genomes of soil and plant-associated and newly described type strains.</title>
        <authorList>
            <person name="Whitman W."/>
        </authorList>
    </citation>
    <scope>NUCLEOTIDE SEQUENCE [LARGE SCALE GENOMIC DNA]</scope>
    <source>
        <strain evidence="3 4">CECT 8234</strain>
    </source>
</reference>
<evidence type="ECO:0000313" key="3">
    <source>
        <dbReference type="EMBL" id="MBB3153217.1"/>
    </source>
</evidence>
<dbReference type="SUPFAM" id="SSF53474">
    <property type="entry name" value="alpha/beta-Hydrolases"/>
    <property type="match status" value="1"/>
</dbReference>
<dbReference type="InterPro" id="IPR013120">
    <property type="entry name" value="FAR_NAD-bd"/>
</dbReference>
<dbReference type="PANTHER" id="PTHR48079">
    <property type="entry name" value="PROTEIN YEEZ"/>
    <property type="match status" value="1"/>
</dbReference>
<dbReference type="SUPFAM" id="SSF51735">
    <property type="entry name" value="NAD(P)-binding Rossmann-fold domains"/>
    <property type="match status" value="1"/>
</dbReference>
<protein>
    <submittedName>
        <fullName evidence="3">Nucleoside-diphosphate-sugar epimerase/pimeloyl-ACP methyl ester carboxylesterase</fullName>
    </submittedName>
</protein>
<dbReference type="GO" id="GO:0004029">
    <property type="term" value="F:aldehyde dehydrogenase (NAD+) activity"/>
    <property type="evidence" value="ECO:0007669"/>
    <property type="project" value="TreeGrafter"/>
</dbReference>
<dbReference type="InterPro" id="IPR000073">
    <property type="entry name" value="AB_hydrolase_1"/>
</dbReference>
<dbReference type="InterPro" id="IPR051783">
    <property type="entry name" value="NAD(P)-dependent_oxidoreduct"/>
</dbReference>
<comment type="caution">
    <text evidence="3">The sequence shown here is derived from an EMBL/GenBank/DDBJ whole genome shotgun (WGS) entry which is preliminary data.</text>
</comment>
<dbReference type="Gene3D" id="3.40.50.720">
    <property type="entry name" value="NAD(P)-binding Rossmann-like Domain"/>
    <property type="match status" value="1"/>
</dbReference>
<dbReference type="EMBL" id="JACHXW010000009">
    <property type="protein sequence ID" value="MBB3153217.1"/>
    <property type="molecule type" value="Genomic_DNA"/>
</dbReference>
<evidence type="ECO:0000259" key="1">
    <source>
        <dbReference type="Pfam" id="PF07993"/>
    </source>
</evidence>
<feature type="domain" description="Thioester reductase (TE)" evidence="1">
    <location>
        <begin position="6"/>
        <end position="235"/>
    </location>
</feature>
<dbReference type="PANTHER" id="PTHR48079:SF6">
    <property type="entry name" value="NAD(P)-BINDING DOMAIN-CONTAINING PROTEIN-RELATED"/>
    <property type="match status" value="1"/>
</dbReference>
<dbReference type="Pfam" id="PF12697">
    <property type="entry name" value="Abhydrolase_6"/>
    <property type="match status" value="1"/>
</dbReference>
<dbReference type="Pfam" id="PF07993">
    <property type="entry name" value="NAD_binding_4"/>
    <property type="match status" value="1"/>
</dbReference>
<gene>
    <name evidence="3" type="ORF">FHS16_003279</name>
</gene>
<dbReference type="AlphaFoldDB" id="A0A7W5C907"/>
<dbReference type="InterPro" id="IPR036291">
    <property type="entry name" value="NAD(P)-bd_dom_sf"/>
</dbReference>
<proteinExistence type="predicted"/>
<sequence length="609" mass="66764">MAHIFITGGTGFVGTQIIKQLAANGHQISALMRSTQRLSALHDQLDKEAFRLVTAIVGDLTQPGLGISKADHQTIRQADIIIHAGGSMDIMLGELEAKQVFLDAADFLSQLASDAYINGKLRHFIHVVGFKSPVTDQNMDNPAAIQKLLEHESPYERMKIRADLHIREQAKLNGYPLSVVNPSVVIGDSATGNTEQTGGLGILVAAARRKLMGTVPGGGSCWLPLVHVDHAAAFITALVDEPQPVNETYYLLDEQGSSPNMTELIQGMNKELRLRAPIGSISLPLLKRLLGGPLGSKLGIPQQSLSFIVNADFPTEATKRMQLAHKLHASINADILPYIVADLDYRLSHNESIHPGFSRGKRGPLATLEKKGSGNPILLLPGTFSGADCFMPLALELHERHIWIADLPGFGRSPYHHHSEGVIEGHVQSIITAITEHSQPITLVGHSYGALLAAKVMEAIPERIQSMHLLQPALHPTYARYRLPGINRFMLSKLSRHALNHSLINQGCFESHEQIPVGYTNYILDELKSPRVRATLADTLSALTKSDTFKLQPANWNTVPIHITWGILDRYYKLPQAYSRLPVIQLERGHHFPISHPAETAALLRQAGL</sequence>
<evidence type="ECO:0000313" key="4">
    <source>
        <dbReference type="Proteomes" id="UP000518605"/>
    </source>
</evidence>
<accession>A0A7W5C907</accession>
<dbReference type="Proteomes" id="UP000518605">
    <property type="component" value="Unassembled WGS sequence"/>
</dbReference>
<organism evidence="3 4">
    <name type="scientific">Paenibacillus endophyticus</name>
    <dbReference type="NCBI Taxonomy" id="1294268"/>
    <lineage>
        <taxon>Bacteria</taxon>
        <taxon>Bacillati</taxon>
        <taxon>Bacillota</taxon>
        <taxon>Bacilli</taxon>
        <taxon>Bacillales</taxon>
        <taxon>Paenibacillaceae</taxon>
        <taxon>Paenibacillus</taxon>
    </lineage>
</organism>
<dbReference type="RefSeq" id="WP_183564373.1">
    <property type="nucleotide sequence ID" value="NZ_CBCSLB010000033.1"/>
</dbReference>
<dbReference type="InterPro" id="IPR029058">
    <property type="entry name" value="AB_hydrolase_fold"/>
</dbReference>
<dbReference type="GO" id="GO:0005737">
    <property type="term" value="C:cytoplasm"/>
    <property type="evidence" value="ECO:0007669"/>
    <property type="project" value="TreeGrafter"/>
</dbReference>